<dbReference type="SUPFAM" id="SSF54593">
    <property type="entry name" value="Glyoxalase/Bleomycin resistance protein/Dihydroxybiphenyl dioxygenase"/>
    <property type="match status" value="1"/>
</dbReference>
<evidence type="ECO:0000313" key="3">
    <source>
        <dbReference type="EMBL" id="SEL78073.1"/>
    </source>
</evidence>
<dbReference type="PANTHER" id="PTHR40265:SF1">
    <property type="entry name" value="GLYOXALASE-LIKE DOMAIN-CONTAINING PROTEIN"/>
    <property type="match status" value="1"/>
</dbReference>
<protein>
    <submittedName>
        <fullName evidence="3">Glyoxalase-like domain-containing protein</fullName>
    </submittedName>
</protein>
<feature type="region of interest" description="Disordered" evidence="1">
    <location>
        <begin position="1"/>
        <end position="57"/>
    </location>
</feature>
<dbReference type="InterPro" id="IPR025870">
    <property type="entry name" value="Glyoxalase-like_dom"/>
</dbReference>
<dbReference type="STRING" id="46177.SAMN05660976_03291"/>
<proteinExistence type="predicted"/>
<dbReference type="OrthoDB" id="3227561at2"/>
<keyword evidence="4" id="KW-1185">Reference proteome</keyword>
<dbReference type="AlphaFoldDB" id="A0A1H7SZQ2"/>
<dbReference type="Pfam" id="PF13468">
    <property type="entry name" value="Glyoxalase_3"/>
    <property type="match status" value="1"/>
</dbReference>
<reference evidence="3 4" key="1">
    <citation type="submission" date="2016-10" db="EMBL/GenBank/DDBJ databases">
        <authorList>
            <person name="de Groot N.N."/>
        </authorList>
    </citation>
    <scope>NUCLEOTIDE SEQUENCE [LARGE SCALE GENOMIC DNA]</scope>
    <source>
        <strain evidence="3 4">DSM 43357</strain>
    </source>
</reference>
<organism evidence="3 4">
    <name type="scientific">Nonomuraea pusilla</name>
    <dbReference type="NCBI Taxonomy" id="46177"/>
    <lineage>
        <taxon>Bacteria</taxon>
        <taxon>Bacillati</taxon>
        <taxon>Actinomycetota</taxon>
        <taxon>Actinomycetes</taxon>
        <taxon>Streptosporangiales</taxon>
        <taxon>Streptosporangiaceae</taxon>
        <taxon>Nonomuraea</taxon>
    </lineage>
</organism>
<gene>
    <name evidence="3" type="ORF">SAMN05660976_03291</name>
</gene>
<feature type="compositionally biased region" description="Polar residues" evidence="1">
    <location>
        <begin position="1"/>
        <end position="48"/>
    </location>
</feature>
<dbReference type="InterPro" id="IPR029068">
    <property type="entry name" value="Glyas_Bleomycin-R_OHBP_Dase"/>
</dbReference>
<dbReference type="RefSeq" id="WP_091101246.1">
    <property type="nucleotide sequence ID" value="NZ_FOBF01000007.1"/>
</dbReference>
<sequence length="259" mass="26874">MTAEQTGAANAETNAEQTGAANAETNAEQTGAANPETNAARTGATTDPSGPRTGAGLDHLVYAVPDLLAGVAAFAGRSGLTPVAGGSHPGGTANYLVRLGPESYLEIIGPDPDAAPGTRPRAFGLETLTAPRLAAWAVHPRDLDAAVRTARERGYDPGDVQPLSRRTPAGTLLEWRLTRRDDPAAVRPVPFLIDWGATPHPSSSGLPEARLASFSAVHPDPAALRRELDALDVELDVTRGPDVALRAVLDTPRGPLTLT</sequence>
<evidence type="ECO:0000259" key="2">
    <source>
        <dbReference type="Pfam" id="PF13468"/>
    </source>
</evidence>
<accession>A0A1H7SZQ2</accession>
<feature type="domain" description="Glyoxalase-like" evidence="2">
    <location>
        <begin position="57"/>
        <end position="230"/>
    </location>
</feature>
<evidence type="ECO:0000313" key="4">
    <source>
        <dbReference type="Proteomes" id="UP000198953"/>
    </source>
</evidence>
<dbReference type="Gene3D" id="3.10.180.10">
    <property type="entry name" value="2,3-Dihydroxybiphenyl 1,2-Dioxygenase, domain 1"/>
    <property type="match status" value="1"/>
</dbReference>
<dbReference type="EMBL" id="FOBF01000007">
    <property type="protein sequence ID" value="SEL78073.1"/>
    <property type="molecule type" value="Genomic_DNA"/>
</dbReference>
<evidence type="ECO:0000256" key="1">
    <source>
        <dbReference type="SAM" id="MobiDB-lite"/>
    </source>
</evidence>
<dbReference type="PANTHER" id="PTHR40265">
    <property type="entry name" value="BLL2707 PROTEIN"/>
    <property type="match status" value="1"/>
</dbReference>
<name>A0A1H7SZQ2_9ACTN</name>
<dbReference type="Proteomes" id="UP000198953">
    <property type="component" value="Unassembled WGS sequence"/>
</dbReference>